<accession>A0A2B4RJI0</accession>
<feature type="region of interest" description="Disordered" evidence="1">
    <location>
        <begin position="67"/>
        <end position="87"/>
    </location>
</feature>
<organism evidence="2 3">
    <name type="scientific">Stylophora pistillata</name>
    <name type="common">Smooth cauliflower coral</name>
    <dbReference type="NCBI Taxonomy" id="50429"/>
    <lineage>
        <taxon>Eukaryota</taxon>
        <taxon>Metazoa</taxon>
        <taxon>Cnidaria</taxon>
        <taxon>Anthozoa</taxon>
        <taxon>Hexacorallia</taxon>
        <taxon>Scleractinia</taxon>
        <taxon>Astrocoeniina</taxon>
        <taxon>Pocilloporidae</taxon>
        <taxon>Stylophora</taxon>
    </lineage>
</organism>
<keyword evidence="3" id="KW-1185">Reference proteome</keyword>
<evidence type="ECO:0000313" key="2">
    <source>
        <dbReference type="EMBL" id="PFX16650.1"/>
    </source>
</evidence>
<protein>
    <submittedName>
        <fullName evidence="2">Uncharacterized protein</fullName>
    </submittedName>
</protein>
<dbReference type="EMBL" id="LSMT01000529">
    <property type="protein sequence ID" value="PFX16650.1"/>
    <property type="molecule type" value="Genomic_DNA"/>
</dbReference>
<reference evidence="3" key="1">
    <citation type="journal article" date="2017" name="bioRxiv">
        <title>Comparative analysis of the genomes of Stylophora pistillata and Acropora digitifera provides evidence for extensive differences between species of corals.</title>
        <authorList>
            <person name="Voolstra C.R."/>
            <person name="Li Y."/>
            <person name="Liew Y.J."/>
            <person name="Baumgarten S."/>
            <person name="Zoccola D."/>
            <person name="Flot J.-F."/>
            <person name="Tambutte S."/>
            <person name="Allemand D."/>
            <person name="Aranda M."/>
        </authorList>
    </citation>
    <scope>NUCLEOTIDE SEQUENCE [LARGE SCALE GENOMIC DNA]</scope>
</reference>
<proteinExistence type="predicted"/>
<gene>
    <name evidence="2" type="ORF">AWC38_SpisGene19065</name>
</gene>
<sequence length="87" mass="9458">MATAICARRSTSVIKPRASPSKTECNDKATINIKSNKDVAKNTPPAKQLQRLRIRCLALAGPDPGRILSGTKPASRNEDDFKGFYSL</sequence>
<name>A0A2B4RJI0_STYPI</name>
<evidence type="ECO:0000256" key="1">
    <source>
        <dbReference type="SAM" id="MobiDB-lite"/>
    </source>
</evidence>
<evidence type="ECO:0000313" key="3">
    <source>
        <dbReference type="Proteomes" id="UP000225706"/>
    </source>
</evidence>
<dbReference type="AlphaFoldDB" id="A0A2B4RJI0"/>
<feature type="compositionally biased region" description="Basic and acidic residues" evidence="1">
    <location>
        <begin position="75"/>
        <end position="87"/>
    </location>
</feature>
<dbReference type="Proteomes" id="UP000225706">
    <property type="component" value="Unassembled WGS sequence"/>
</dbReference>
<comment type="caution">
    <text evidence="2">The sequence shown here is derived from an EMBL/GenBank/DDBJ whole genome shotgun (WGS) entry which is preliminary data.</text>
</comment>